<evidence type="ECO:0008006" key="4">
    <source>
        <dbReference type="Google" id="ProtNLM"/>
    </source>
</evidence>
<accession>A0A5E6M7W6</accession>
<name>A0A5E6M7W6_9BACT</name>
<dbReference type="Proteomes" id="UP000334923">
    <property type="component" value="Unassembled WGS sequence"/>
</dbReference>
<evidence type="ECO:0000313" key="2">
    <source>
        <dbReference type="EMBL" id="VVM04480.1"/>
    </source>
</evidence>
<feature type="region of interest" description="Disordered" evidence="1">
    <location>
        <begin position="202"/>
        <end position="222"/>
    </location>
</feature>
<dbReference type="RefSeq" id="WP_142659000.1">
    <property type="nucleotide sequence ID" value="NZ_CABFVA020000004.1"/>
</dbReference>
<protein>
    <recommendedName>
        <fullName evidence="4">DUF4276 domain-containing protein</fullName>
    </recommendedName>
</protein>
<keyword evidence="3" id="KW-1185">Reference proteome</keyword>
<reference evidence="2 3" key="1">
    <citation type="submission" date="2019-09" db="EMBL/GenBank/DDBJ databases">
        <authorList>
            <person name="Cremers G."/>
        </authorList>
    </citation>
    <scope>NUCLEOTIDE SEQUENCE [LARGE SCALE GENOMIC DNA]</scope>
    <source>
        <strain evidence="2">4A</strain>
    </source>
</reference>
<sequence>MRSLVLVDLFAEDRAHEELLAPLIRRIAEEERISVEVKIRSARGGQGRALEELKLYQRSLALGFVHTPPDLLVVAIDGNCVSAARKRQEIEQRTDRSLRDRLVAACPDPHIERWYMADAHSFRCVVGETPNVGQKKCERAFYKMAFVDAIRATGCPSPLSGIEFAADLAKKMDLYRAGQEDGSLKDCMDALRSALPRHKQGGLLPLARQRTDDGPKVADQPL</sequence>
<dbReference type="EMBL" id="CABFVA020000004">
    <property type="protein sequence ID" value="VVM04480.1"/>
    <property type="molecule type" value="Genomic_DNA"/>
</dbReference>
<organism evidence="2 3">
    <name type="scientific">Methylacidimicrobium tartarophylax</name>
    <dbReference type="NCBI Taxonomy" id="1041768"/>
    <lineage>
        <taxon>Bacteria</taxon>
        <taxon>Pseudomonadati</taxon>
        <taxon>Verrucomicrobiota</taxon>
        <taxon>Methylacidimicrobium</taxon>
    </lineage>
</organism>
<gene>
    <name evidence="2" type="ORF">MAMT_00113</name>
</gene>
<proteinExistence type="predicted"/>
<evidence type="ECO:0000313" key="3">
    <source>
        <dbReference type="Proteomes" id="UP000334923"/>
    </source>
</evidence>
<evidence type="ECO:0000256" key="1">
    <source>
        <dbReference type="SAM" id="MobiDB-lite"/>
    </source>
</evidence>
<dbReference type="OrthoDB" id="5510655at2"/>
<dbReference type="AlphaFoldDB" id="A0A5E6M7W6"/>